<evidence type="ECO:0000256" key="1">
    <source>
        <dbReference type="ARBA" id="ARBA00001917"/>
    </source>
</evidence>
<keyword evidence="8" id="KW-0288">FMN</keyword>
<feature type="binding site" evidence="8">
    <location>
        <position position="104"/>
    </location>
    <ligand>
        <name>FMN</name>
        <dbReference type="ChEBI" id="CHEBI:58210"/>
    </ligand>
</feature>
<evidence type="ECO:0000256" key="2">
    <source>
        <dbReference type="ARBA" id="ARBA00013087"/>
    </source>
</evidence>
<gene>
    <name evidence="10" type="primary">HAO1</name>
    <name evidence="10" type="ORF">CDAR_441</name>
</gene>
<comment type="cofactor">
    <cofactor evidence="1">
        <name>FMN</name>
        <dbReference type="ChEBI" id="CHEBI:58210"/>
    </cofactor>
</comment>
<feature type="binding site" evidence="8">
    <location>
        <position position="155"/>
    </location>
    <ligand>
        <name>FMN</name>
        <dbReference type="ChEBI" id="CHEBI:58210"/>
    </ligand>
</feature>
<dbReference type="EMBL" id="BPLQ01011078">
    <property type="protein sequence ID" value="GIY55387.1"/>
    <property type="molecule type" value="Genomic_DNA"/>
</dbReference>
<feature type="binding site" evidence="8">
    <location>
        <begin position="286"/>
        <end position="290"/>
    </location>
    <ligand>
        <name>FMN</name>
        <dbReference type="ChEBI" id="CHEBI:58210"/>
    </ligand>
</feature>
<sequence>MLCLKDFEEYAEKSMDRKSWAFFSQGAEREFTLRENLRAYTRYALIPRVLCSKSDRDLSTTLLGEKVSLPVGIAPTAYQRLAHPEGEVAAARAANDIGVVYTLSSVSNTSIKDLANSRPNSSPLWMQLYLFKERRGALKIIKRAEEYGYKALVMTVDTPVLGLQLKLWKHGLELPPHLAVPNLDDALAEIQTETIDTKSHNDNTFYLEDALSWEDVAWVKRVSKIPVILKGILTVEDALLAVKHGASAVWISNHGGRQLDCAIHALEVLPKIVAALKGTGCEVYVDGGVRWGSDVLKALALGARAVFIGRPTLWGLNHSGQDGVRSVLEILRSELKRAMHLTGCNTLSDIGPHLVQKREYAKI</sequence>
<dbReference type="Pfam" id="PF01070">
    <property type="entry name" value="FMN_dh"/>
    <property type="match status" value="1"/>
</dbReference>
<comment type="catalytic activity">
    <reaction evidence="5">
        <text>a (2S)-2-hydroxycarboxylate + O2 = a 2-oxocarboxylate + H2O2</text>
        <dbReference type="Rhea" id="RHEA:16789"/>
        <dbReference type="ChEBI" id="CHEBI:15379"/>
        <dbReference type="ChEBI" id="CHEBI:16240"/>
        <dbReference type="ChEBI" id="CHEBI:35179"/>
        <dbReference type="ChEBI" id="CHEBI:58123"/>
        <dbReference type="EC" id="1.1.3.15"/>
    </reaction>
    <physiologicalReaction direction="left-to-right" evidence="5">
        <dbReference type="Rhea" id="RHEA:16790"/>
    </physiologicalReaction>
</comment>
<comment type="similarity">
    <text evidence="4">Belongs to the FMN-dependent alpha-hydroxy acid dehydrogenase family.</text>
</comment>
<comment type="caution">
    <text evidence="10">The sequence shown here is derived from an EMBL/GenBank/DDBJ whole genome shotgun (WGS) entry which is preliminary data.</text>
</comment>
<protein>
    <recommendedName>
        <fullName evidence="2">(S)-2-hydroxy-acid oxidase</fullName>
        <ecNumber evidence="2">1.1.3.15</ecNumber>
    </recommendedName>
</protein>
<dbReference type="Proteomes" id="UP001054837">
    <property type="component" value="Unassembled WGS sequence"/>
</dbReference>
<dbReference type="PANTHER" id="PTHR10578">
    <property type="entry name" value="S -2-HYDROXY-ACID OXIDASE-RELATED"/>
    <property type="match status" value="1"/>
</dbReference>
<organism evidence="10 11">
    <name type="scientific">Caerostris darwini</name>
    <dbReference type="NCBI Taxonomy" id="1538125"/>
    <lineage>
        <taxon>Eukaryota</taxon>
        <taxon>Metazoa</taxon>
        <taxon>Ecdysozoa</taxon>
        <taxon>Arthropoda</taxon>
        <taxon>Chelicerata</taxon>
        <taxon>Arachnida</taxon>
        <taxon>Araneae</taxon>
        <taxon>Araneomorphae</taxon>
        <taxon>Entelegynae</taxon>
        <taxon>Araneoidea</taxon>
        <taxon>Araneidae</taxon>
        <taxon>Caerostris</taxon>
    </lineage>
</organism>
<feature type="binding site" evidence="8">
    <location>
        <begin position="75"/>
        <end position="77"/>
    </location>
    <ligand>
        <name>FMN</name>
        <dbReference type="ChEBI" id="CHEBI:58210"/>
    </ligand>
</feature>
<feature type="binding site" evidence="8">
    <location>
        <position position="257"/>
    </location>
    <ligand>
        <name>glyoxylate</name>
        <dbReference type="ChEBI" id="CHEBI:36655"/>
    </ligand>
</feature>
<evidence type="ECO:0000256" key="5">
    <source>
        <dbReference type="ARBA" id="ARBA00029325"/>
    </source>
</evidence>
<dbReference type="GO" id="GO:0010181">
    <property type="term" value="F:FMN binding"/>
    <property type="evidence" value="ECO:0007669"/>
    <property type="project" value="InterPro"/>
</dbReference>
<dbReference type="GO" id="GO:0005777">
    <property type="term" value="C:peroxisome"/>
    <property type="evidence" value="ECO:0007669"/>
    <property type="project" value="UniProtKB-ARBA"/>
</dbReference>
<feature type="binding site" evidence="8">
    <location>
        <position position="252"/>
    </location>
    <ligand>
        <name>FMN</name>
        <dbReference type="ChEBI" id="CHEBI:58210"/>
    </ligand>
</feature>
<keyword evidence="8" id="KW-0285">Flavoprotein</keyword>
<feature type="active site" description="Proton acceptor" evidence="7">
    <location>
        <position position="254"/>
    </location>
</feature>
<feature type="binding site" evidence="8">
    <location>
        <position position="230"/>
    </location>
    <ligand>
        <name>FMN</name>
        <dbReference type="ChEBI" id="CHEBI:58210"/>
    </ligand>
</feature>
<dbReference type="GO" id="GO:0003973">
    <property type="term" value="F:(S)-2-hydroxy-acid oxidase activity"/>
    <property type="evidence" value="ECO:0007669"/>
    <property type="project" value="UniProtKB-EC"/>
</dbReference>
<feature type="binding site" evidence="8">
    <location>
        <begin position="309"/>
        <end position="310"/>
    </location>
    <ligand>
        <name>FMN</name>
        <dbReference type="ChEBI" id="CHEBI:58210"/>
    </ligand>
</feature>
<dbReference type="Gene3D" id="3.20.20.70">
    <property type="entry name" value="Aldolase class I"/>
    <property type="match status" value="1"/>
</dbReference>
<accession>A0AAV4UCB2</accession>
<evidence type="ECO:0000313" key="11">
    <source>
        <dbReference type="Proteomes" id="UP001054837"/>
    </source>
</evidence>
<evidence type="ECO:0000256" key="8">
    <source>
        <dbReference type="PIRSR" id="PIRSR000138-2"/>
    </source>
</evidence>
<dbReference type="InterPro" id="IPR012133">
    <property type="entry name" value="Alpha-hydoxy_acid_DH_FMN"/>
</dbReference>
<dbReference type="InterPro" id="IPR013785">
    <property type="entry name" value="Aldolase_TIM"/>
</dbReference>
<evidence type="ECO:0000256" key="6">
    <source>
        <dbReference type="ARBA" id="ARBA00029327"/>
    </source>
</evidence>
<evidence type="ECO:0000256" key="4">
    <source>
        <dbReference type="ARBA" id="ARBA00024042"/>
    </source>
</evidence>
<proteinExistence type="inferred from homology"/>
<evidence type="ECO:0000256" key="7">
    <source>
        <dbReference type="PIRSR" id="PIRSR000138-1"/>
    </source>
</evidence>
<keyword evidence="3" id="KW-0560">Oxidoreductase</keyword>
<evidence type="ECO:0000256" key="3">
    <source>
        <dbReference type="ARBA" id="ARBA00023002"/>
    </source>
</evidence>
<dbReference type="PANTHER" id="PTHR10578:SF148">
    <property type="entry name" value="L-LACTATE DEHYDROGENASE (CYTOCHROME)"/>
    <property type="match status" value="1"/>
</dbReference>
<comment type="catalytic activity">
    <reaction evidence="6">
        <text>2-hydroxyoctanoate + O2 = 2-oxooctanoate + H2O2</text>
        <dbReference type="Rhea" id="RHEA:67940"/>
        <dbReference type="ChEBI" id="CHEBI:15379"/>
        <dbReference type="ChEBI" id="CHEBI:16240"/>
        <dbReference type="ChEBI" id="CHEBI:133514"/>
        <dbReference type="ChEBI" id="CHEBI:176689"/>
    </reaction>
    <physiologicalReaction direction="left-to-right" evidence="6">
        <dbReference type="Rhea" id="RHEA:67941"/>
    </physiologicalReaction>
</comment>
<dbReference type="InterPro" id="IPR008259">
    <property type="entry name" value="FMN_hydac_DH_AS"/>
</dbReference>
<dbReference type="FunFam" id="3.20.20.70:FF:000056">
    <property type="entry name" value="hydroxyacid oxidase 2"/>
    <property type="match status" value="1"/>
</dbReference>
<dbReference type="SUPFAM" id="SSF51395">
    <property type="entry name" value="FMN-linked oxidoreductases"/>
    <property type="match status" value="1"/>
</dbReference>
<dbReference type="AlphaFoldDB" id="A0AAV4UCB2"/>
<dbReference type="EC" id="1.1.3.15" evidence="2"/>
<dbReference type="InterPro" id="IPR000262">
    <property type="entry name" value="FMN-dep_DH"/>
</dbReference>
<dbReference type="PROSITE" id="PS00557">
    <property type="entry name" value="FMN_HYDROXY_ACID_DH_1"/>
    <property type="match status" value="1"/>
</dbReference>
<feature type="binding site" evidence="8">
    <location>
        <position position="129"/>
    </location>
    <ligand>
        <name>glyoxylate</name>
        <dbReference type="ChEBI" id="CHEBI:36655"/>
    </ligand>
</feature>
<feature type="domain" description="FMN hydroxy acid dehydrogenase" evidence="9">
    <location>
        <begin position="1"/>
        <end position="360"/>
    </location>
</feature>
<evidence type="ECO:0000259" key="9">
    <source>
        <dbReference type="PROSITE" id="PS51349"/>
    </source>
</evidence>
<evidence type="ECO:0000313" key="10">
    <source>
        <dbReference type="EMBL" id="GIY55387.1"/>
    </source>
</evidence>
<dbReference type="PIRSF" id="PIRSF000138">
    <property type="entry name" value="Al-hdrx_acd_dh"/>
    <property type="match status" value="1"/>
</dbReference>
<dbReference type="PROSITE" id="PS51349">
    <property type="entry name" value="FMN_HYDROXY_ACID_DH_2"/>
    <property type="match status" value="1"/>
</dbReference>
<reference evidence="10 11" key="1">
    <citation type="submission" date="2021-06" db="EMBL/GenBank/DDBJ databases">
        <title>Caerostris darwini draft genome.</title>
        <authorList>
            <person name="Kono N."/>
            <person name="Arakawa K."/>
        </authorList>
    </citation>
    <scope>NUCLEOTIDE SEQUENCE [LARGE SCALE GENOMIC DNA]</scope>
</reference>
<feature type="binding site" evidence="8">
    <location>
        <position position="254"/>
    </location>
    <ligand>
        <name>glyoxylate</name>
        <dbReference type="ChEBI" id="CHEBI:36655"/>
    </ligand>
</feature>
<keyword evidence="11" id="KW-1185">Reference proteome</keyword>
<feature type="binding site" evidence="8">
    <location>
        <position position="127"/>
    </location>
    <ligand>
        <name>FMN</name>
        <dbReference type="ChEBI" id="CHEBI:58210"/>
    </ligand>
</feature>
<dbReference type="CDD" id="cd02809">
    <property type="entry name" value="alpha_hydroxyacid_oxid_FMN"/>
    <property type="match status" value="1"/>
</dbReference>
<name>A0AAV4UCB2_9ARAC</name>
<dbReference type="InterPro" id="IPR037396">
    <property type="entry name" value="FMN_HAD"/>
</dbReference>